<organism evidence="1 2">
    <name type="scientific">Desulfovibrio piger ATCC 29098</name>
    <dbReference type="NCBI Taxonomy" id="411464"/>
    <lineage>
        <taxon>Bacteria</taxon>
        <taxon>Pseudomonadati</taxon>
        <taxon>Thermodesulfobacteriota</taxon>
        <taxon>Desulfovibrionia</taxon>
        <taxon>Desulfovibrionales</taxon>
        <taxon>Desulfovibrionaceae</taxon>
        <taxon>Desulfovibrio</taxon>
    </lineage>
</organism>
<sequence length="59" mass="6559">MLPPEELAAGRDARTYVAYGHSAPKKTFGQYARHMPAHVRPGMLAARLHRSVFPPCRDA</sequence>
<proteinExistence type="predicted"/>
<dbReference type="AlphaFoldDB" id="B6WSC1"/>
<reference evidence="1 2" key="1">
    <citation type="submission" date="2008-10" db="EMBL/GenBank/DDBJ databases">
        <title>Draft genome sequence of Desulvovibrio piger (ATCC 29098).</title>
        <authorList>
            <person name="Sudarsanam P."/>
            <person name="Ley R."/>
            <person name="Guruge J."/>
            <person name="Turnbaugh P.J."/>
            <person name="Mahowald M."/>
            <person name="Liep D."/>
            <person name="Gordon J."/>
        </authorList>
    </citation>
    <scope>NUCLEOTIDE SEQUENCE [LARGE SCALE GENOMIC DNA]</scope>
    <source>
        <strain evidence="1 2">ATCC 29098</strain>
    </source>
</reference>
<evidence type="ECO:0000313" key="1">
    <source>
        <dbReference type="EMBL" id="EEB34076.1"/>
    </source>
</evidence>
<gene>
    <name evidence="1" type="ORF">DESPIG_01043</name>
</gene>
<evidence type="ECO:0000313" key="2">
    <source>
        <dbReference type="Proteomes" id="UP000003676"/>
    </source>
</evidence>
<dbReference type="HOGENOM" id="CLU_2952938_0_0_7"/>
<comment type="caution">
    <text evidence="1">The sequence shown here is derived from an EMBL/GenBank/DDBJ whole genome shotgun (WGS) entry which is preliminary data.</text>
</comment>
<reference evidence="1 2" key="2">
    <citation type="submission" date="2008-10" db="EMBL/GenBank/DDBJ databases">
        <authorList>
            <person name="Fulton L."/>
            <person name="Clifton S."/>
            <person name="Fulton B."/>
            <person name="Xu J."/>
            <person name="Minx P."/>
            <person name="Pepin K.H."/>
            <person name="Johnson M."/>
            <person name="Bhonagiri V."/>
            <person name="Nash W.E."/>
            <person name="Mardis E.R."/>
            <person name="Wilson R.K."/>
        </authorList>
    </citation>
    <scope>NUCLEOTIDE SEQUENCE [LARGE SCALE GENOMIC DNA]</scope>
    <source>
        <strain evidence="1 2">ATCC 29098</strain>
    </source>
</reference>
<name>B6WSC1_9BACT</name>
<accession>B6WSC1</accession>
<protein>
    <submittedName>
        <fullName evidence="1">Uncharacterized protein</fullName>
    </submittedName>
</protein>
<dbReference type="EMBL" id="ABXU01000027">
    <property type="protein sequence ID" value="EEB34076.1"/>
    <property type="molecule type" value="Genomic_DNA"/>
</dbReference>
<dbReference type="Proteomes" id="UP000003676">
    <property type="component" value="Unassembled WGS sequence"/>
</dbReference>